<dbReference type="Gene3D" id="1.10.3660.10">
    <property type="entry name" value="6-phosphogluconate dehydrogenase C-terminal like domain"/>
    <property type="match status" value="1"/>
</dbReference>
<dbReference type="STRING" id="644282.Deba_0478"/>
<dbReference type="SUPFAM" id="SSF48179">
    <property type="entry name" value="6-phosphogluconate dehydrogenase C-terminal domain-like"/>
    <property type="match status" value="1"/>
</dbReference>
<keyword evidence="1" id="KW-0560">Oxidoreductase</keyword>
<dbReference type="SUPFAM" id="SSF51735">
    <property type="entry name" value="NAD(P)-binding Rossmann-fold domains"/>
    <property type="match status" value="1"/>
</dbReference>
<dbReference type="OrthoDB" id="9800497at2"/>
<dbReference type="AlphaFoldDB" id="E1QE65"/>
<dbReference type="InterPro" id="IPR046825">
    <property type="entry name" value="PDH_C"/>
</dbReference>
<evidence type="ECO:0000313" key="3">
    <source>
        <dbReference type="EMBL" id="ADK83851.1"/>
    </source>
</evidence>
<evidence type="ECO:0000256" key="1">
    <source>
        <dbReference type="ARBA" id="ARBA00023002"/>
    </source>
</evidence>
<dbReference type="InterPro" id="IPR046826">
    <property type="entry name" value="PDH_N"/>
</dbReference>
<dbReference type="eggNOG" id="COG0287">
    <property type="taxonomic scope" value="Bacteria"/>
</dbReference>
<dbReference type="EMBL" id="CP002085">
    <property type="protein sequence ID" value="ADK83851.1"/>
    <property type="molecule type" value="Genomic_DNA"/>
</dbReference>
<protein>
    <submittedName>
        <fullName evidence="3">Prephenate dehydrogenase</fullName>
    </submittedName>
</protein>
<evidence type="ECO:0000313" key="4">
    <source>
        <dbReference type="Proteomes" id="UP000009047"/>
    </source>
</evidence>
<dbReference type="Gene3D" id="3.40.50.720">
    <property type="entry name" value="NAD(P)-binding Rossmann-like Domain"/>
    <property type="match status" value="1"/>
</dbReference>
<sequence>MAESDFADFEIGIIGGSGRMGRWLVDYLQGLGCRARVAASRHAQAERDLAQNCHVLVLAVPVGQMTTVMAELGPLTRPDGLVVDLCSLKETPLQAMLAHARGQVVGCHPLFGPTANGLDGQTVFLCPGRGQSWLERLQNFLHTQNANVVSLTATEHDKLMAIVQSLRHILVAALGQTLANSDINLKAILPMAGPWFNHLAQLLQNQAAQPASLYAHLATQNPHALAPAQALRQAIDNITQAIQDNDENALIKYLDFSFM</sequence>
<dbReference type="InterPro" id="IPR050812">
    <property type="entry name" value="Preph/Arog_dehydrog"/>
</dbReference>
<proteinExistence type="predicted"/>
<dbReference type="GO" id="GO:0070403">
    <property type="term" value="F:NAD+ binding"/>
    <property type="evidence" value="ECO:0007669"/>
    <property type="project" value="InterPro"/>
</dbReference>
<dbReference type="GO" id="GO:0004665">
    <property type="term" value="F:prephenate dehydrogenase (NADP+) activity"/>
    <property type="evidence" value="ECO:0007669"/>
    <property type="project" value="InterPro"/>
</dbReference>
<evidence type="ECO:0000259" key="2">
    <source>
        <dbReference type="PROSITE" id="PS51176"/>
    </source>
</evidence>
<dbReference type="GO" id="GO:0006571">
    <property type="term" value="P:tyrosine biosynthetic process"/>
    <property type="evidence" value="ECO:0007669"/>
    <property type="project" value="InterPro"/>
</dbReference>
<organism evidence="3 4">
    <name type="scientific">Desulfarculus baarsii (strain ATCC 33931 / DSM 2075 / LMG 7858 / VKM B-1802 / 2st14)</name>
    <dbReference type="NCBI Taxonomy" id="644282"/>
    <lineage>
        <taxon>Bacteria</taxon>
        <taxon>Pseudomonadati</taxon>
        <taxon>Thermodesulfobacteriota</taxon>
        <taxon>Desulfarculia</taxon>
        <taxon>Desulfarculales</taxon>
        <taxon>Desulfarculaceae</taxon>
        <taxon>Desulfarculus</taxon>
    </lineage>
</organism>
<feature type="domain" description="Prephenate/arogenate dehydrogenase" evidence="2">
    <location>
        <begin position="9"/>
        <end position="259"/>
    </location>
</feature>
<dbReference type="Pfam" id="PF20463">
    <property type="entry name" value="PDH_C"/>
    <property type="match status" value="1"/>
</dbReference>
<dbReference type="Proteomes" id="UP000009047">
    <property type="component" value="Chromosome"/>
</dbReference>
<dbReference type="InterPro" id="IPR008927">
    <property type="entry name" value="6-PGluconate_DH-like_C_sf"/>
</dbReference>
<dbReference type="Pfam" id="PF02153">
    <property type="entry name" value="PDH_N"/>
    <property type="match status" value="1"/>
</dbReference>
<gene>
    <name evidence="3" type="ordered locus">Deba_0478</name>
</gene>
<name>E1QE65_DESB2</name>
<dbReference type="PANTHER" id="PTHR21363">
    <property type="entry name" value="PREPHENATE DEHYDROGENASE"/>
    <property type="match status" value="1"/>
</dbReference>
<dbReference type="InterPro" id="IPR003099">
    <property type="entry name" value="Prephen_DH"/>
</dbReference>
<dbReference type="InterPro" id="IPR036291">
    <property type="entry name" value="NAD(P)-bd_dom_sf"/>
</dbReference>
<dbReference type="GO" id="GO:0008977">
    <property type="term" value="F:prephenate dehydrogenase (NAD+) activity"/>
    <property type="evidence" value="ECO:0007669"/>
    <property type="project" value="InterPro"/>
</dbReference>
<keyword evidence="4" id="KW-1185">Reference proteome</keyword>
<dbReference type="HOGENOM" id="CLU_036672_1_1_7"/>
<accession>E1QE65</accession>
<dbReference type="RefSeq" id="WP_013257307.1">
    <property type="nucleotide sequence ID" value="NC_014365.1"/>
</dbReference>
<dbReference type="PROSITE" id="PS51176">
    <property type="entry name" value="PDH_ADH"/>
    <property type="match status" value="1"/>
</dbReference>
<dbReference type="KEGG" id="dbr:Deba_0478"/>
<dbReference type="PANTHER" id="PTHR21363:SF0">
    <property type="entry name" value="PREPHENATE DEHYDROGENASE [NADP(+)]"/>
    <property type="match status" value="1"/>
</dbReference>
<reference evidence="3 4" key="1">
    <citation type="journal article" date="2010" name="Stand. Genomic Sci.">
        <title>Complete genome sequence of Desulfarculus baarsii type strain (2st14).</title>
        <authorList>
            <person name="Sun H."/>
            <person name="Spring S."/>
            <person name="Lapidus A."/>
            <person name="Davenport K."/>
            <person name="Del Rio T.G."/>
            <person name="Tice H."/>
            <person name="Nolan M."/>
            <person name="Copeland A."/>
            <person name="Cheng J.F."/>
            <person name="Lucas S."/>
            <person name="Tapia R."/>
            <person name="Goodwin L."/>
            <person name="Pitluck S."/>
            <person name="Ivanova N."/>
            <person name="Pagani I."/>
            <person name="Mavromatis K."/>
            <person name="Ovchinnikova G."/>
            <person name="Pati A."/>
            <person name="Chen A."/>
            <person name="Palaniappan K."/>
            <person name="Hauser L."/>
            <person name="Chang Y.J."/>
            <person name="Jeffries C.D."/>
            <person name="Detter J.C."/>
            <person name="Han C."/>
            <person name="Rohde M."/>
            <person name="Brambilla E."/>
            <person name="Goker M."/>
            <person name="Woyke T."/>
            <person name="Bristow J."/>
            <person name="Eisen J.A."/>
            <person name="Markowitz V."/>
            <person name="Hugenholtz P."/>
            <person name="Kyrpides N.C."/>
            <person name="Klenk H.P."/>
            <person name="Land M."/>
        </authorList>
    </citation>
    <scope>NUCLEOTIDE SEQUENCE [LARGE SCALE GENOMIC DNA]</scope>
    <source>
        <strain evidence="4">ATCC 33931 / DSM 2075 / LMG 7858 / VKM B-1802 / 2st14</strain>
    </source>
</reference>